<dbReference type="SMART" id="SM00235">
    <property type="entry name" value="ZnMc"/>
    <property type="match status" value="1"/>
</dbReference>
<dbReference type="InterPro" id="IPR000152">
    <property type="entry name" value="EGF-type_Asp/Asn_hydroxyl_site"/>
</dbReference>
<dbReference type="EMBL" id="JTDY01000563">
    <property type="protein sequence ID" value="KOB76662.1"/>
    <property type="molecule type" value="Genomic_DNA"/>
</dbReference>
<evidence type="ECO:0000256" key="12">
    <source>
        <dbReference type="SAM" id="MobiDB-lite"/>
    </source>
</evidence>
<dbReference type="InterPro" id="IPR000742">
    <property type="entry name" value="EGF"/>
</dbReference>
<keyword evidence="3 10" id="KW-0479">Metal-binding</keyword>
<evidence type="ECO:0000256" key="4">
    <source>
        <dbReference type="ARBA" id="ARBA00022737"/>
    </source>
</evidence>
<dbReference type="PANTHER" id="PTHR24251:SF37">
    <property type="entry name" value="CUB DOMAIN-CONTAINING PROTEIN"/>
    <property type="match status" value="1"/>
</dbReference>
<dbReference type="Pfam" id="PF01400">
    <property type="entry name" value="Astacin"/>
    <property type="match status" value="1"/>
</dbReference>
<dbReference type="STRING" id="104452.A0A0L7LMK8"/>
<dbReference type="CDD" id="cd00041">
    <property type="entry name" value="CUB"/>
    <property type="match status" value="5"/>
</dbReference>
<dbReference type="SUPFAM" id="SSF57196">
    <property type="entry name" value="EGF/Laminin"/>
    <property type="match status" value="1"/>
</dbReference>
<dbReference type="Gene3D" id="2.60.120.290">
    <property type="entry name" value="Spermadhesin, CUB domain"/>
    <property type="match status" value="6"/>
</dbReference>
<feature type="binding site" evidence="10">
    <location>
        <position position="432"/>
    </location>
    <ligand>
        <name>Zn(2+)</name>
        <dbReference type="ChEBI" id="CHEBI:29105"/>
        <note>catalytic</note>
    </ligand>
</feature>
<dbReference type="Pfam" id="PF14670">
    <property type="entry name" value="FXa_inhibition"/>
    <property type="match status" value="1"/>
</dbReference>
<feature type="non-terminal residue" evidence="16">
    <location>
        <position position="1"/>
    </location>
</feature>
<gene>
    <name evidence="16" type="ORF">OBRU01_05438</name>
</gene>
<keyword evidence="6 10" id="KW-0862">Zinc</keyword>
<feature type="domain" description="CUB" evidence="13">
    <location>
        <begin position="637"/>
        <end position="711"/>
    </location>
</feature>
<keyword evidence="17" id="KW-1185">Reference proteome</keyword>
<evidence type="ECO:0000256" key="6">
    <source>
        <dbReference type="ARBA" id="ARBA00022833"/>
    </source>
</evidence>
<dbReference type="InterPro" id="IPR024079">
    <property type="entry name" value="MetalloPept_cat_dom_sf"/>
</dbReference>
<feature type="domain" description="CUB" evidence="13">
    <location>
        <begin position="1020"/>
        <end position="1101"/>
    </location>
</feature>
<evidence type="ECO:0000256" key="5">
    <source>
        <dbReference type="ARBA" id="ARBA00022801"/>
    </source>
</evidence>
<dbReference type="SMART" id="SM00042">
    <property type="entry name" value="CUB"/>
    <property type="match status" value="5"/>
</dbReference>
<protein>
    <recommendedName>
        <fullName evidence="11">Metalloendopeptidase</fullName>
        <ecNumber evidence="11">3.4.24.-</ecNumber>
    </recommendedName>
</protein>
<dbReference type="PRINTS" id="PR00480">
    <property type="entry name" value="ASTACIN"/>
</dbReference>
<dbReference type="PROSITE" id="PS01180">
    <property type="entry name" value="CUB"/>
    <property type="match status" value="4"/>
</dbReference>
<feature type="domain" description="EGF-like" evidence="14">
    <location>
        <begin position="890"/>
        <end position="930"/>
    </location>
</feature>
<comment type="cofactor">
    <cofactor evidence="10 11">
        <name>Zn(2+)</name>
        <dbReference type="ChEBI" id="CHEBI:29105"/>
    </cofactor>
    <text evidence="10 11">Binds 1 zinc ion per subunit.</text>
</comment>
<evidence type="ECO:0000256" key="10">
    <source>
        <dbReference type="PROSITE-ProRule" id="PRU01211"/>
    </source>
</evidence>
<feature type="disulfide bond" evidence="10">
    <location>
        <begin position="400"/>
        <end position="401"/>
    </location>
</feature>
<feature type="domain" description="CUB" evidence="13">
    <location>
        <begin position="934"/>
        <end position="1019"/>
    </location>
</feature>
<comment type="caution">
    <text evidence="16">The sequence shown here is derived from an EMBL/GenBank/DDBJ whole genome shotgun (WGS) entry which is preliminary data.</text>
</comment>
<reference evidence="16 17" key="1">
    <citation type="journal article" date="2015" name="Genome Biol. Evol.">
        <title>The genome of winter moth (Operophtera brumata) provides a genomic perspective on sexual dimorphism and phenology.</title>
        <authorList>
            <person name="Derks M.F."/>
            <person name="Smit S."/>
            <person name="Salis L."/>
            <person name="Schijlen E."/>
            <person name="Bossers A."/>
            <person name="Mateman C."/>
            <person name="Pijl A.S."/>
            <person name="de Ridder D."/>
            <person name="Groenen M.A."/>
            <person name="Visser M.E."/>
            <person name="Megens H.J."/>
        </authorList>
    </citation>
    <scope>NUCLEOTIDE SEQUENCE [LARGE SCALE GENOMIC DNA]</scope>
    <source>
        <strain evidence="16">WM2013NL</strain>
        <tissue evidence="16">Head and thorax</tissue>
    </source>
</reference>
<comment type="caution">
    <text evidence="9">Lacks conserved residue(s) required for the propagation of feature annotation.</text>
</comment>
<dbReference type="Gene3D" id="3.40.390.10">
    <property type="entry name" value="Collagenase (Catalytic Domain)"/>
    <property type="match status" value="1"/>
</dbReference>
<accession>A0A0L7LMK8</accession>
<sequence length="1101" mass="124504">CYFFTRYYNAHISFSAENFQGDIAIPYSDLQRYASRPPVPETKINKSLQEEVERLKKEVLLEGLQVEEEGMPDILRKRTKQPLALSQEKPKKYNDAVLNTKTLPAGLDKSVMLKNGKLPPEEPENLTNVINETILDHPNQTIDNLTESDSLEQEGVLVVNISTNNILNLEEFYPHIQILNISSKMDEITNKIQSNSREITGDINNNLKSKEVPENVTVGPSPTNGVLPSSEQEEEVLVNKTEDLDDKLLANNLLKPTESLQNLVEGTSSRRRRRRRHGNRRRKKFFRHHKRSSREHREEKRLVIPEHEFEERFELKPPPKNTNKEGFELNLPPKDTNQLGFDLISPPKDQPQETNENGAHKSLFKQAMRHWENFTCVKFVERDADLHKDYIVFTERPCGCCSFVGKRGGGAQAISIGKNCDKFGIVVHELGHVVGFWHEHTRTYLDTILPLEVHGKKRPEIGQRVRLSASDIAQTNLLYKCARTYLDTILPLEVHGKKRPEIGQRVRLSASDIAQTNLLYKCARTYLDTILSLKVHGKKRPEIGQIVRLSANDIAQTNLLYKCASKTIIKRKYLDTILPLEVQGKKRPEFGQRVRLRANDIAQTNLLYKMRSDFTGQLRLVQLSRLGLGDAAGSGAVRVADYIDIHKSEECRSEWVEVRDGYMPDAPVLGRICGSGKGPIMRSTGSRLTVVYQPGPRPKPHRGFRAFYEAVCGGDIEVDSSGHLESPNYPDDYQPNKLCVKVRDGDSMDSPLIGMFCGHKIPPDIRSTSNKLLVIFESDSTVQKAGFSATFMKEFDECASIEHGCSHACNCLWEIVAPPQYRITLNFTHFDLEGNNMYQQNCLWEIVAPPQYRITLNFTHFDLEGNNMYQQFTSDASVHRSGFAAAYYFDLDECAENNGGCQHECHNTLGGFECACHSGFTLHPNKLDCKEGGCKHDVTLPHGTIFSPNYPAAYPARKDCVWQFSTTPGHRIKLIFNVFELEPHQLPHPVVASQNQMYVVFKSDGSVQRKGFLATHSTACGGYLAATSAVKHLYSHARYGDNSYESRADCDWNIQAPPNHFVRLTFLTFELEPETSCRYDFVQVFGGLDGSGGNYGTFCGT</sequence>
<dbReference type="FunFam" id="2.10.25.10:FF:000240">
    <property type="entry name" value="Vitamin K-dependent protein S"/>
    <property type="match status" value="1"/>
</dbReference>
<evidence type="ECO:0000256" key="2">
    <source>
        <dbReference type="ARBA" id="ARBA00022670"/>
    </source>
</evidence>
<name>A0A0L7LMK8_OPEBR</name>
<dbReference type="PROSITE" id="PS01187">
    <property type="entry name" value="EGF_CA"/>
    <property type="match status" value="1"/>
</dbReference>
<proteinExistence type="predicted"/>
<keyword evidence="8 10" id="KW-1015">Disulfide bond</keyword>
<evidence type="ECO:0000256" key="11">
    <source>
        <dbReference type="RuleBase" id="RU361183"/>
    </source>
</evidence>
<dbReference type="InterPro" id="IPR006026">
    <property type="entry name" value="Peptidase_Metallo"/>
</dbReference>
<dbReference type="Proteomes" id="UP000037510">
    <property type="component" value="Unassembled WGS sequence"/>
</dbReference>
<dbReference type="GO" id="GO:0004222">
    <property type="term" value="F:metalloendopeptidase activity"/>
    <property type="evidence" value="ECO:0007669"/>
    <property type="project" value="UniProtKB-UniRule"/>
</dbReference>
<evidence type="ECO:0000259" key="15">
    <source>
        <dbReference type="PROSITE" id="PS51864"/>
    </source>
</evidence>
<evidence type="ECO:0000259" key="14">
    <source>
        <dbReference type="PROSITE" id="PS50026"/>
    </source>
</evidence>
<evidence type="ECO:0000256" key="8">
    <source>
        <dbReference type="ARBA" id="ARBA00023157"/>
    </source>
</evidence>
<dbReference type="SUPFAM" id="SSF55486">
    <property type="entry name" value="Metalloproteases ('zincins'), catalytic domain"/>
    <property type="match status" value="1"/>
</dbReference>
<keyword evidence="2 10" id="KW-0645">Protease</keyword>
<dbReference type="InterPro" id="IPR035914">
    <property type="entry name" value="Sperma_CUB_dom_sf"/>
</dbReference>
<dbReference type="PANTHER" id="PTHR24251">
    <property type="entry name" value="OVOCHYMASE-RELATED"/>
    <property type="match status" value="1"/>
</dbReference>
<dbReference type="GO" id="GO:0005509">
    <property type="term" value="F:calcium ion binding"/>
    <property type="evidence" value="ECO:0007669"/>
    <property type="project" value="InterPro"/>
</dbReference>
<feature type="domain" description="CUB" evidence="13">
    <location>
        <begin position="712"/>
        <end position="890"/>
    </location>
</feature>
<dbReference type="SMART" id="SM00179">
    <property type="entry name" value="EGF_CA"/>
    <property type="match status" value="1"/>
</dbReference>
<dbReference type="GO" id="GO:0006508">
    <property type="term" value="P:proteolysis"/>
    <property type="evidence" value="ECO:0007669"/>
    <property type="project" value="UniProtKB-KW"/>
</dbReference>
<feature type="binding site" evidence="10">
    <location>
        <position position="428"/>
    </location>
    <ligand>
        <name>Zn(2+)</name>
        <dbReference type="ChEBI" id="CHEBI:29105"/>
        <note>catalytic</note>
    </ligand>
</feature>
<feature type="region of interest" description="Disordered" evidence="12">
    <location>
        <begin position="260"/>
        <end position="299"/>
    </location>
</feature>
<keyword evidence="1 9" id="KW-0245">EGF-like domain</keyword>
<feature type="compositionally biased region" description="Basic residues" evidence="12">
    <location>
        <begin position="269"/>
        <end position="294"/>
    </location>
</feature>
<dbReference type="InterPro" id="IPR001881">
    <property type="entry name" value="EGF-like_Ca-bd_dom"/>
</dbReference>
<keyword evidence="4" id="KW-0677">Repeat</keyword>
<dbReference type="Gene3D" id="2.10.25.10">
    <property type="entry name" value="Laminin"/>
    <property type="match status" value="1"/>
</dbReference>
<feature type="binding site" evidence="10">
    <location>
        <position position="438"/>
    </location>
    <ligand>
        <name>Zn(2+)</name>
        <dbReference type="ChEBI" id="CHEBI:29105"/>
        <note>catalytic</note>
    </ligand>
</feature>
<evidence type="ECO:0000256" key="1">
    <source>
        <dbReference type="ARBA" id="ARBA00022536"/>
    </source>
</evidence>
<dbReference type="Pfam" id="PF00431">
    <property type="entry name" value="CUB"/>
    <property type="match status" value="4"/>
</dbReference>
<dbReference type="PROSITE" id="PS00010">
    <property type="entry name" value="ASX_HYDROXYL"/>
    <property type="match status" value="1"/>
</dbReference>
<evidence type="ECO:0000256" key="7">
    <source>
        <dbReference type="ARBA" id="ARBA00023049"/>
    </source>
</evidence>
<dbReference type="SUPFAM" id="SSF49854">
    <property type="entry name" value="Spermadhesin, CUB domain"/>
    <property type="match status" value="6"/>
</dbReference>
<dbReference type="SMART" id="SM00181">
    <property type="entry name" value="EGF"/>
    <property type="match status" value="1"/>
</dbReference>
<dbReference type="EC" id="3.4.24.-" evidence="11"/>
<feature type="active site" evidence="10">
    <location>
        <position position="429"/>
    </location>
</feature>
<evidence type="ECO:0000313" key="17">
    <source>
        <dbReference type="Proteomes" id="UP000037510"/>
    </source>
</evidence>
<keyword evidence="5 10" id="KW-0378">Hydrolase</keyword>
<evidence type="ECO:0000256" key="9">
    <source>
        <dbReference type="PROSITE-ProRule" id="PRU00076"/>
    </source>
</evidence>
<dbReference type="InterPro" id="IPR000859">
    <property type="entry name" value="CUB_dom"/>
</dbReference>
<dbReference type="AlphaFoldDB" id="A0A0L7LMK8"/>
<evidence type="ECO:0000313" key="16">
    <source>
        <dbReference type="EMBL" id="KOB76662.1"/>
    </source>
</evidence>
<evidence type="ECO:0000259" key="13">
    <source>
        <dbReference type="PROSITE" id="PS01180"/>
    </source>
</evidence>
<feature type="non-terminal residue" evidence="16">
    <location>
        <position position="1101"/>
    </location>
</feature>
<organism evidence="16 17">
    <name type="scientific">Operophtera brumata</name>
    <name type="common">Winter moth</name>
    <name type="synonym">Phalaena brumata</name>
    <dbReference type="NCBI Taxonomy" id="104452"/>
    <lineage>
        <taxon>Eukaryota</taxon>
        <taxon>Metazoa</taxon>
        <taxon>Ecdysozoa</taxon>
        <taxon>Arthropoda</taxon>
        <taxon>Hexapoda</taxon>
        <taxon>Insecta</taxon>
        <taxon>Pterygota</taxon>
        <taxon>Neoptera</taxon>
        <taxon>Endopterygota</taxon>
        <taxon>Lepidoptera</taxon>
        <taxon>Glossata</taxon>
        <taxon>Ditrysia</taxon>
        <taxon>Geometroidea</taxon>
        <taxon>Geometridae</taxon>
        <taxon>Larentiinae</taxon>
        <taxon>Operophtera</taxon>
    </lineage>
</organism>
<dbReference type="InterPro" id="IPR001506">
    <property type="entry name" value="Peptidase_M12A"/>
</dbReference>
<dbReference type="GO" id="GO:0008270">
    <property type="term" value="F:zinc ion binding"/>
    <property type="evidence" value="ECO:0007669"/>
    <property type="project" value="UniProtKB-UniRule"/>
</dbReference>
<dbReference type="PROSITE" id="PS01186">
    <property type="entry name" value="EGF_2"/>
    <property type="match status" value="1"/>
</dbReference>
<feature type="domain" description="Peptidase M12A" evidence="15">
    <location>
        <begin position="330"/>
        <end position="523"/>
    </location>
</feature>
<dbReference type="CDD" id="cd00054">
    <property type="entry name" value="EGF_CA"/>
    <property type="match status" value="1"/>
</dbReference>
<dbReference type="InterPro" id="IPR018097">
    <property type="entry name" value="EGF_Ca-bd_CS"/>
</dbReference>
<evidence type="ECO:0000256" key="3">
    <source>
        <dbReference type="ARBA" id="ARBA00022723"/>
    </source>
</evidence>
<keyword evidence="7 10" id="KW-0482">Metalloprotease</keyword>
<dbReference type="PROSITE" id="PS51864">
    <property type="entry name" value="ASTACIN"/>
    <property type="match status" value="1"/>
</dbReference>
<dbReference type="PROSITE" id="PS50026">
    <property type="entry name" value="EGF_3"/>
    <property type="match status" value="1"/>
</dbReference>
<feature type="disulfide bond" evidence="10">
    <location>
        <begin position="398"/>
        <end position="420"/>
    </location>
</feature>